<dbReference type="Gene3D" id="3.50.50.60">
    <property type="entry name" value="FAD/NAD(P)-binding domain"/>
    <property type="match status" value="1"/>
</dbReference>
<dbReference type="PANTHER" id="PTHR42685:SF22">
    <property type="entry name" value="CONDITIONED MEDIUM FACTOR RECEPTOR 1"/>
    <property type="match status" value="1"/>
</dbReference>
<protein>
    <submittedName>
        <fullName evidence="2">Geranylgeranyl reductase family</fullName>
    </submittedName>
</protein>
<evidence type="ECO:0000313" key="3">
    <source>
        <dbReference type="Proteomes" id="UP000198242"/>
    </source>
</evidence>
<dbReference type="InterPro" id="IPR002938">
    <property type="entry name" value="FAD-bd"/>
</dbReference>
<dbReference type="PANTHER" id="PTHR42685">
    <property type="entry name" value="GERANYLGERANYL DIPHOSPHATE REDUCTASE"/>
    <property type="match status" value="1"/>
</dbReference>
<evidence type="ECO:0000313" key="2">
    <source>
        <dbReference type="EMBL" id="SCE65466.1"/>
    </source>
</evidence>
<reference evidence="3" key="1">
    <citation type="submission" date="2016-06" db="EMBL/GenBank/DDBJ databases">
        <authorList>
            <person name="Varghese N."/>
            <person name="Submissions Spin"/>
        </authorList>
    </citation>
    <scope>NUCLEOTIDE SEQUENCE [LARGE SCALE GENOMIC DNA]</scope>
    <source>
        <strain evidence="3">DSM 43909</strain>
    </source>
</reference>
<proteinExistence type="predicted"/>
<feature type="domain" description="FAD-binding" evidence="1">
    <location>
        <begin position="7"/>
        <end position="180"/>
    </location>
</feature>
<dbReference type="RefSeq" id="WP_089009659.1">
    <property type="nucleotide sequence ID" value="NZ_LT607411.1"/>
</dbReference>
<dbReference type="OrthoDB" id="9795712at2"/>
<dbReference type="GO" id="GO:0016628">
    <property type="term" value="F:oxidoreductase activity, acting on the CH-CH group of donors, NAD or NADP as acceptor"/>
    <property type="evidence" value="ECO:0007669"/>
    <property type="project" value="InterPro"/>
</dbReference>
<dbReference type="InterPro" id="IPR011777">
    <property type="entry name" value="Geranylgeranyl_Rdtase_fam"/>
</dbReference>
<dbReference type="Pfam" id="PF01494">
    <property type="entry name" value="FAD_binding_3"/>
    <property type="match status" value="1"/>
</dbReference>
<dbReference type="PRINTS" id="PR00420">
    <property type="entry name" value="RNGMNOXGNASE"/>
</dbReference>
<evidence type="ECO:0000259" key="1">
    <source>
        <dbReference type="Pfam" id="PF01494"/>
    </source>
</evidence>
<dbReference type="AlphaFoldDB" id="A0A1C4U1B6"/>
<dbReference type="SUPFAM" id="SSF51905">
    <property type="entry name" value="FAD/NAD(P)-binding domain"/>
    <property type="match status" value="1"/>
</dbReference>
<dbReference type="EMBL" id="LT607411">
    <property type="protein sequence ID" value="SCE65466.1"/>
    <property type="molecule type" value="Genomic_DNA"/>
</dbReference>
<dbReference type="GO" id="GO:0071949">
    <property type="term" value="F:FAD binding"/>
    <property type="evidence" value="ECO:0007669"/>
    <property type="project" value="InterPro"/>
</dbReference>
<dbReference type="Proteomes" id="UP000198242">
    <property type="component" value="Chromosome I"/>
</dbReference>
<accession>A0A1C4U1B6</accession>
<dbReference type="InterPro" id="IPR036188">
    <property type="entry name" value="FAD/NAD-bd_sf"/>
</dbReference>
<sequence length="424" mass="45649">MTAVENDADVIVVGAGPGGSATAYHLARHGVRVLLLEKTEFPREKVCGDGLTPRAVRQLVRMGVDTSPEAGWLHNRGLRVIGGGVRLELDWPDLASFPNYGLVRTRLDFDDLLAQRAVAAGAKLRTSVNVTGPVLDADDRVIGVQAEVGPDKEPATFHAPLVVAADGVSGRFPLALGLAKREDRPIGVAVRRYYRSPAKHDDNYLESWLELRAKGSDALLPGYGWIFGLGDGRVNVGLGVLNSSAAFGKTNYRRLLTDWLANTPEDWGMTDEANAEGSILGAALPMGFNRVPHYTRNVLLVGDSGGMVNPFNGEGIAYAMESGELAAEVAVQALARPAGAERERALQAYPQELKARFGGYYRLGGIFVKLIGRPEIMRLATKHGMPHPMLMRFVLKLLANLTDPRGGDAMDRVINAMTKVAPAV</sequence>
<dbReference type="InterPro" id="IPR050407">
    <property type="entry name" value="Geranylgeranyl_reductase"/>
</dbReference>
<organism evidence="2 3">
    <name type="scientific">Micromonospora viridifaciens</name>
    <dbReference type="NCBI Taxonomy" id="1881"/>
    <lineage>
        <taxon>Bacteria</taxon>
        <taxon>Bacillati</taxon>
        <taxon>Actinomycetota</taxon>
        <taxon>Actinomycetes</taxon>
        <taxon>Micromonosporales</taxon>
        <taxon>Micromonosporaceae</taxon>
        <taxon>Micromonospora</taxon>
    </lineage>
</organism>
<gene>
    <name evidence="2" type="ORF">GA0074695_0059</name>
</gene>
<dbReference type="NCBIfam" id="TIGR02032">
    <property type="entry name" value="GG-red-SF"/>
    <property type="match status" value="1"/>
</dbReference>
<name>A0A1C4U1B6_MICVI</name>
<keyword evidence="3" id="KW-1185">Reference proteome</keyword>